<name>K1QG29_MAGGI</name>
<sequence length="88" mass="10161">MWCDLLEPARDIHAAIVRLTSDLNTERDRRLQAENAQELEKVALANLQQELDLERKNLRSTESEYKARIKQLSTAVELERAKSNDLQG</sequence>
<gene>
    <name evidence="1" type="ORF">CGI_10010652</name>
</gene>
<reference evidence="1" key="1">
    <citation type="journal article" date="2012" name="Nature">
        <title>The oyster genome reveals stress adaptation and complexity of shell formation.</title>
        <authorList>
            <person name="Zhang G."/>
            <person name="Fang X."/>
            <person name="Guo X."/>
            <person name="Li L."/>
            <person name="Luo R."/>
            <person name="Xu F."/>
            <person name="Yang P."/>
            <person name="Zhang L."/>
            <person name="Wang X."/>
            <person name="Qi H."/>
            <person name="Xiong Z."/>
            <person name="Que H."/>
            <person name="Xie Y."/>
            <person name="Holland P.W."/>
            <person name="Paps J."/>
            <person name="Zhu Y."/>
            <person name="Wu F."/>
            <person name="Chen Y."/>
            <person name="Wang J."/>
            <person name="Peng C."/>
            <person name="Meng J."/>
            <person name="Yang L."/>
            <person name="Liu J."/>
            <person name="Wen B."/>
            <person name="Zhang N."/>
            <person name="Huang Z."/>
            <person name="Zhu Q."/>
            <person name="Feng Y."/>
            <person name="Mount A."/>
            <person name="Hedgecock D."/>
            <person name="Xu Z."/>
            <person name="Liu Y."/>
            <person name="Domazet-Loso T."/>
            <person name="Du Y."/>
            <person name="Sun X."/>
            <person name="Zhang S."/>
            <person name="Liu B."/>
            <person name="Cheng P."/>
            <person name="Jiang X."/>
            <person name="Li J."/>
            <person name="Fan D."/>
            <person name="Wang W."/>
            <person name="Fu W."/>
            <person name="Wang T."/>
            <person name="Wang B."/>
            <person name="Zhang J."/>
            <person name="Peng Z."/>
            <person name="Li Y."/>
            <person name="Li N."/>
            <person name="Wang J."/>
            <person name="Chen M."/>
            <person name="He Y."/>
            <person name="Tan F."/>
            <person name="Song X."/>
            <person name="Zheng Q."/>
            <person name="Huang R."/>
            <person name="Yang H."/>
            <person name="Du X."/>
            <person name="Chen L."/>
            <person name="Yang M."/>
            <person name="Gaffney P.M."/>
            <person name="Wang S."/>
            <person name="Luo L."/>
            <person name="She Z."/>
            <person name="Ming Y."/>
            <person name="Huang W."/>
            <person name="Zhang S."/>
            <person name="Huang B."/>
            <person name="Zhang Y."/>
            <person name="Qu T."/>
            <person name="Ni P."/>
            <person name="Miao G."/>
            <person name="Wang J."/>
            <person name="Wang Q."/>
            <person name="Steinberg C.E."/>
            <person name="Wang H."/>
            <person name="Li N."/>
            <person name="Qian L."/>
            <person name="Zhang G."/>
            <person name="Li Y."/>
            <person name="Yang H."/>
            <person name="Liu X."/>
            <person name="Wang J."/>
            <person name="Yin Y."/>
            <person name="Wang J."/>
        </authorList>
    </citation>
    <scope>NUCLEOTIDE SEQUENCE [LARGE SCALE GENOMIC DNA]</scope>
    <source>
        <strain evidence="1">05x7-T-G4-1.051#20</strain>
    </source>
</reference>
<dbReference type="AlphaFoldDB" id="K1QG29"/>
<protein>
    <submittedName>
        <fullName evidence="1">Uncharacterized protein</fullName>
    </submittedName>
</protein>
<proteinExistence type="predicted"/>
<evidence type="ECO:0000313" key="1">
    <source>
        <dbReference type="EMBL" id="EKC30024.1"/>
    </source>
</evidence>
<accession>K1QG29</accession>
<organism evidence="1">
    <name type="scientific">Magallana gigas</name>
    <name type="common">Pacific oyster</name>
    <name type="synonym">Crassostrea gigas</name>
    <dbReference type="NCBI Taxonomy" id="29159"/>
    <lineage>
        <taxon>Eukaryota</taxon>
        <taxon>Metazoa</taxon>
        <taxon>Spiralia</taxon>
        <taxon>Lophotrochozoa</taxon>
        <taxon>Mollusca</taxon>
        <taxon>Bivalvia</taxon>
        <taxon>Autobranchia</taxon>
        <taxon>Pteriomorphia</taxon>
        <taxon>Ostreida</taxon>
        <taxon>Ostreoidea</taxon>
        <taxon>Ostreidae</taxon>
        <taxon>Magallana</taxon>
    </lineage>
</organism>
<dbReference type="HOGENOM" id="CLU_2471234_0_0_1"/>
<dbReference type="InParanoid" id="K1QG29"/>
<dbReference type="EMBL" id="JH818426">
    <property type="protein sequence ID" value="EKC30024.1"/>
    <property type="molecule type" value="Genomic_DNA"/>
</dbReference>